<dbReference type="EMBL" id="UZAK01040161">
    <property type="protein sequence ID" value="VDP64175.1"/>
    <property type="molecule type" value="Genomic_DNA"/>
</dbReference>
<dbReference type="AlphaFoldDB" id="A0A183KRR1"/>
<name>A0A183KRR1_9TREM</name>
<evidence type="ECO:0000313" key="3">
    <source>
        <dbReference type="WBParaSite" id="SCUD_0001775001-mRNA-1"/>
    </source>
</evidence>
<evidence type="ECO:0000313" key="1">
    <source>
        <dbReference type="EMBL" id="VDP64175.1"/>
    </source>
</evidence>
<dbReference type="Proteomes" id="UP000279833">
    <property type="component" value="Unassembled WGS sequence"/>
</dbReference>
<organism evidence="3">
    <name type="scientific">Schistosoma curassoni</name>
    <dbReference type="NCBI Taxonomy" id="6186"/>
    <lineage>
        <taxon>Eukaryota</taxon>
        <taxon>Metazoa</taxon>
        <taxon>Spiralia</taxon>
        <taxon>Lophotrochozoa</taxon>
        <taxon>Platyhelminthes</taxon>
        <taxon>Trematoda</taxon>
        <taxon>Digenea</taxon>
        <taxon>Strigeidida</taxon>
        <taxon>Schistosomatoidea</taxon>
        <taxon>Schistosomatidae</taxon>
        <taxon>Schistosoma</taxon>
    </lineage>
</organism>
<protein>
    <submittedName>
        <fullName evidence="3">Transposase</fullName>
    </submittedName>
</protein>
<proteinExistence type="predicted"/>
<gene>
    <name evidence="1" type="ORF">SCUD_LOCUS17747</name>
</gene>
<reference evidence="1 2" key="2">
    <citation type="submission" date="2018-11" db="EMBL/GenBank/DDBJ databases">
        <authorList>
            <consortium name="Pathogen Informatics"/>
        </authorList>
    </citation>
    <scope>NUCLEOTIDE SEQUENCE [LARGE SCALE GENOMIC DNA]</scope>
    <source>
        <strain evidence="1">Dakar</strain>
        <strain evidence="2">Dakar, Senegal</strain>
    </source>
</reference>
<accession>A0A183KRR1</accession>
<evidence type="ECO:0000313" key="2">
    <source>
        <dbReference type="Proteomes" id="UP000279833"/>
    </source>
</evidence>
<sequence length="46" mass="5525">MKRHLTLWIEEHYGNFFDNTEFLRRLSTLSGTHTTDYDAKSCMEDN</sequence>
<keyword evidence="2" id="KW-1185">Reference proteome</keyword>
<reference evidence="3" key="1">
    <citation type="submission" date="2016-06" db="UniProtKB">
        <authorList>
            <consortium name="WormBaseParasite"/>
        </authorList>
    </citation>
    <scope>IDENTIFICATION</scope>
</reference>
<dbReference type="WBParaSite" id="SCUD_0001775001-mRNA-1">
    <property type="protein sequence ID" value="SCUD_0001775001-mRNA-1"/>
    <property type="gene ID" value="SCUD_0001775001"/>
</dbReference>